<comment type="similarity">
    <text evidence="1 2">Belongs to the peptidase S14 family.</text>
</comment>
<dbReference type="Gene3D" id="3.90.226.10">
    <property type="entry name" value="2-enoyl-CoA Hydratase, Chain A, domain 1"/>
    <property type="match status" value="1"/>
</dbReference>
<dbReference type="SUPFAM" id="SSF52096">
    <property type="entry name" value="ClpP/crotonase"/>
    <property type="match status" value="1"/>
</dbReference>
<reference evidence="3 4" key="1">
    <citation type="journal article" date="2016" name="Nat. Commun.">
        <title>Thousands of microbial genomes shed light on interconnected biogeochemical processes in an aquifer system.</title>
        <authorList>
            <person name="Anantharaman K."/>
            <person name="Brown C.T."/>
            <person name="Hug L.A."/>
            <person name="Sharon I."/>
            <person name="Castelle C.J."/>
            <person name="Probst A.J."/>
            <person name="Thomas B.C."/>
            <person name="Singh A."/>
            <person name="Wilkins M.J."/>
            <person name="Karaoz U."/>
            <person name="Brodie E.L."/>
            <person name="Williams K.H."/>
            <person name="Hubbard S.S."/>
            <person name="Banfield J.F."/>
        </authorList>
    </citation>
    <scope>NUCLEOTIDE SEQUENCE [LARGE SCALE GENOMIC DNA]</scope>
</reference>
<dbReference type="PANTHER" id="PTHR10381:SF11">
    <property type="entry name" value="ATP-DEPENDENT CLP PROTEASE PROTEOLYTIC SUBUNIT, MITOCHONDRIAL"/>
    <property type="match status" value="1"/>
</dbReference>
<evidence type="ECO:0000256" key="1">
    <source>
        <dbReference type="ARBA" id="ARBA00007039"/>
    </source>
</evidence>
<proteinExistence type="inferred from homology"/>
<dbReference type="PRINTS" id="PR00127">
    <property type="entry name" value="CLPPROTEASEP"/>
</dbReference>
<dbReference type="GO" id="GO:0004252">
    <property type="term" value="F:serine-type endopeptidase activity"/>
    <property type="evidence" value="ECO:0007669"/>
    <property type="project" value="InterPro"/>
</dbReference>
<evidence type="ECO:0000256" key="2">
    <source>
        <dbReference type="RuleBase" id="RU003567"/>
    </source>
</evidence>
<evidence type="ECO:0000313" key="4">
    <source>
        <dbReference type="Proteomes" id="UP000176893"/>
    </source>
</evidence>
<name>A0A1F8EBH9_9BACT</name>
<protein>
    <recommendedName>
        <fullName evidence="2">ATP-dependent Clp protease proteolytic subunit</fullName>
    </recommendedName>
</protein>
<dbReference type="InterPro" id="IPR023562">
    <property type="entry name" value="ClpP/TepA"/>
</dbReference>
<dbReference type="GO" id="GO:0004176">
    <property type="term" value="F:ATP-dependent peptidase activity"/>
    <property type="evidence" value="ECO:0007669"/>
    <property type="project" value="InterPro"/>
</dbReference>
<evidence type="ECO:0000313" key="3">
    <source>
        <dbReference type="EMBL" id="OGM98271.1"/>
    </source>
</evidence>
<dbReference type="GO" id="GO:0051117">
    <property type="term" value="F:ATPase binding"/>
    <property type="evidence" value="ECO:0007669"/>
    <property type="project" value="TreeGrafter"/>
</dbReference>
<dbReference type="STRING" id="1802661.A2649_03195"/>
<sequence length="202" mass="22863">MNANEYRRVMQLKPGDERRYALAERGVLIMADEIDGSASYSVALDFMYRHLFEANVPIWLFLNSPGGDVGQGFAIFDLMKALTAAGCEVNVLGVGYVASMATAIMQAGTKRYSFPNTQFLVHQVRQVLPFFKSEEVNEGRERQQEMDRINDIAMKIIADRVGMDLDEIKKLSEKKDYWLDAQSAKRFGTNGLIDEIVTEFPF</sequence>
<dbReference type="InterPro" id="IPR029045">
    <property type="entry name" value="ClpP/crotonase-like_dom_sf"/>
</dbReference>
<organism evidence="3 4">
    <name type="scientific">Candidatus Yanofskybacteria bacterium RIFCSPHIGHO2_01_FULL_41_26</name>
    <dbReference type="NCBI Taxonomy" id="1802661"/>
    <lineage>
        <taxon>Bacteria</taxon>
        <taxon>Candidatus Yanofskyibacteriota</taxon>
    </lineage>
</organism>
<dbReference type="EMBL" id="MGJB01000017">
    <property type="protein sequence ID" value="OGM98271.1"/>
    <property type="molecule type" value="Genomic_DNA"/>
</dbReference>
<dbReference type="InterPro" id="IPR001907">
    <property type="entry name" value="ClpP"/>
</dbReference>
<dbReference type="GO" id="GO:0006515">
    <property type="term" value="P:protein quality control for misfolded or incompletely synthesized proteins"/>
    <property type="evidence" value="ECO:0007669"/>
    <property type="project" value="TreeGrafter"/>
</dbReference>
<dbReference type="AlphaFoldDB" id="A0A1F8EBH9"/>
<gene>
    <name evidence="3" type="ORF">A2649_03195</name>
</gene>
<dbReference type="Pfam" id="PF00574">
    <property type="entry name" value="CLP_protease"/>
    <property type="match status" value="1"/>
</dbReference>
<dbReference type="Proteomes" id="UP000176893">
    <property type="component" value="Unassembled WGS sequence"/>
</dbReference>
<dbReference type="PANTHER" id="PTHR10381">
    <property type="entry name" value="ATP-DEPENDENT CLP PROTEASE PROTEOLYTIC SUBUNIT"/>
    <property type="match status" value="1"/>
</dbReference>
<accession>A0A1F8EBH9</accession>
<comment type="caution">
    <text evidence="3">The sequence shown here is derived from an EMBL/GenBank/DDBJ whole genome shotgun (WGS) entry which is preliminary data.</text>
</comment>
<dbReference type="GO" id="GO:0009368">
    <property type="term" value="C:endopeptidase Clp complex"/>
    <property type="evidence" value="ECO:0007669"/>
    <property type="project" value="TreeGrafter"/>
</dbReference>
<dbReference type="CDD" id="cd07017">
    <property type="entry name" value="S14_ClpP_2"/>
    <property type="match status" value="1"/>
</dbReference>